<dbReference type="Pfam" id="PF07196">
    <property type="entry name" value="Flagellin_IN"/>
    <property type="match status" value="1"/>
</dbReference>
<dbReference type="GO" id="GO:0007155">
    <property type="term" value="P:cell adhesion"/>
    <property type="evidence" value="ECO:0007669"/>
    <property type="project" value="InterPro"/>
</dbReference>
<dbReference type="InterPro" id="IPR040026">
    <property type="entry name" value="FliD"/>
</dbReference>
<dbReference type="GO" id="GO:0071973">
    <property type="term" value="P:bacterial-type flagellum-dependent cell motility"/>
    <property type="evidence" value="ECO:0007669"/>
    <property type="project" value="TreeGrafter"/>
</dbReference>
<accession>A0A1T2LAY6</accession>
<evidence type="ECO:0000259" key="6">
    <source>
        <dbReference type="Pfam" id="PF02465"/>
    </source>
</evidence>
<keyword evidence="9" id="KW-1185">Reference proteome</keyword>
<proteinExistence type="inferred from homology"/>
<keyword evidence="4 5" id="KW-0975">Bacterial flagellum</keyword>
<evidence type="ECO:0000256" key="5">
    <source>
        <dbReference type="RuleBase" id="RU362066"/>
    </source>
</evidence>
<keyword evidence="5" id="KW-0964">Secreted</keyword>
<dbReference type="OrthoDB" id="5980200at2"/>
<comment type="function">
    <text evidence="5">Required for morphogenesis and for the elongation of the flagellar filament by facilitating polymerization of the flagellin monomers at the tip of growing filament. Forms a capping structure, which prevents flagellin subunits (transported through the central channel of the flagellum) from leaking out without polymerization at the distal end.</text>
</comment>
<comment type="subcellular location">
    <subcellularLocation>
        <location evidence="5">Secreted</location>
    </subcellularLocation>
    <subcellularLocation>
        <location evidence="5">Bacterial flagellum</location>
    </subcellularLocation>
</comment>
<feature type="domain" description="Flagellar hook-associated protein 2 N-terminal" evidence="6">
    <location>
        <begin position="11"/>
        <end position="108"/>
    </location>
</feature>
<dbReference type="GO" id="GO:0005576">
    <property type="term" value="C:extracellular region"/>
    <property type="evidence" value="ECO:0007669"/>
    <property type="project" value="UniProtKB-SubCell"/>
</dbReference>
<comment type="caution">
    <text evidence="8">The sequence shown here is derived from an EMBL/GenBank/DDBJ whole genome shotgun (WGS) entry which is preliminary data.</text>
</comment>
<feature type="coiled-coil region" evidence="5">
    <location>
        <begin position="425"/>
        <end position="452"/>
    </location>
</feature>
<evidence type="ECO:0000256" key="2">
    <source>
        <dbReference type="ARBA" id="ARBA00011255"/>
    </source>
</evidence>
<evidence type="ECO:0000313" key="9">
    <source>
        <dbReference type="Proteomes" id="UP000191110"/>
    </source>
</evidence>
<dbReference type="AlphaFoldDB" id="A0A1T2LAY6"/>
<dbReference type="GO" id="GO:0009421">
    <property type="term" value="C:bacterial-type flagellum filament cap"/>
    <property type="evidence" value="ECO:0007669"/>
    <property type="project" value="InterPro"/>
</dbReference>
<protein>
    <recommendedName>
        <fullName evidence="5">Flagellar hook-associated protein 2</fullName>
        <shortName evidence="5">HAP2</shortName>
    </recommendedName>
    <alternativeName>
        <fullName evidence="5">Flagellar cap protein</fullName>
    </alternativeName>
</protein>
<dbReference type="RefSeq" id="WP_078482143.1">
    <property type="nucleotide sequence ID" value="NZ_MPRL01000002.1"/>
</dbReference>
<dbReference type="InterPro" id="IPR010810">
    <property type="entry name" value="Flagellin_hook_IN_motif"/>
</dbReference>
<comment type="subunit">
    <text evidence="2 5">Homopentamer.</text>
</comment>
<dbReference type="PANTHER" id="PTHR30288:SF0">
    <property type="entry name" value="FLAGELLAR HOOK-ASSOCIATED PROTEIN 2"/>
    <property type="match status" value="1"/>
</dbReference>
<feature type="domain" description="Flagellar hook-associated protein 2 C-terminal" evidence="7">
    <location>
        <begin position="249"/>
        <end position="468"/>
    </location>
</feature>
<name>A0A1T2LAY6_9GAMM</name>
<evidence type="ECO:0000256" key="3">
    <source>
        <dbReference type="ARBA" id="ARBA00023054"/>
    </source>
</evidence>
<dbReference type="PANTHER" id="PTHR30288">
    <property type="entry name" value="FLAGELLAR CAP/ASSEMBLY PROTEIN FLID"/>
    <property type="match status" value="1"/>
</dbReference>
<evidence type="ECO:0000313" key="8">
    <source>
        <dbReference type="EMBL" id="OOZ42116.1"/>
    </source>
</evidence>
<keyword evidence="3 5" id="KW-0175">Coiled coil</keyword>
<gene>
    <name evidence="8" type="ORF">BOW53_00615</name>
</gene>
<dbReference type="EMBL" id="MPRL01000002">
    <property type="protein sequence ID" value="OOZ42116.1"/>
    <property type="molecule type" value="Genomic_DNA"/>
</dbReference>
<dbReference type="InterPro" id="IPR003481">
    <property type="entry name" value="FliD_N"/>
</dbReference>
<dbReference type="GO" id="GO:0009424">
    <property type="term" value="C:bacterial-type flagellum hook"/>
    <property type="evidence" value="ECO:0007669"/>
    <property type="project" value="UniProtKB-UniRule"/>
</dbReference>
<evidence type="ECO:0000256" key="4">
    <source>
        <dbReference type="ARBA" id="ARBA00023143"/>
    </source>
</evidence>
<reference evidence="8 9" key="1">
    <citation type="submission" date="2016-11" db="EMBL/GenBank/DDBJ databases">
        <title>Mixed transmission modes and dynamic genome evolution in an obligate animal-bacterial symbiosis.</title>
        <authorList>
            <person name="Russell S.L."/>
            <person name="Corbett-Detig R.B."/>
            <person name="Cavanaugh C.M."/>
        </authorList>
    </citation>
    <scope>NUCLEOTIDE SEQUENCE [LARGE SCALE GENOMIC DNA]</scope>
    <source>
        <strain evidence="8">Sveles-Q1</strain>
    </source>
</reference>
<comment type="similarity">
    <text evidence="1 5">Belongs to the FliD family.</text>
</comment>
<dbReference type="Proteomes" id="UP000191110">
    <property type="component" value="Unassembled WGS sequence"/>
</dbReference>
<dbReference type="Pfam" id="PF02465">
    <property type="entry name" value="FliD_N"/>
    <property type="match status" value="1"/>
</dbReference>
<evidence type="ECO:0000259" key="7">
    <source>
        <dbReference type="Pfam" id="PF07195"/>
    </source>
</evidence>
<dbReference type="InterPro" id="IPR010809">
    <property type="entry name" value="FliD_C"/>
</dbReference>
<organism evidence="8 9">
    <name type="scientific">Solemya pervernicosa gill symbiont</name>
    <dbReference type="NCBI Taxonomy" id="642797"/>
    <lineage>
        <taxon>Bacteria</taxon>
        <taxon>Pseudomonadati</taxon>
        <taxon>Pseudomonadota</taxon>
        <taxon>Gammaproteobacteria</taxon>
        <taxon>sulfur-oxidizing symbionts</taxon>
    </lineage>
</organism>
<dbReference type="Pfam" id="PF07195">
    <property type="entry name" value="FliD_C"/>
    <property type="match status" value="1"/>
</dbReference>
<evidence type="ECO:0000256" key="1">
    <source>
        <dbReference type="ARBA" id="ARBA00009764"/>
    </source>
</evidence>
<sequence length="488" mass="51286">MATISSPGIGSQLDVNDIVSKVMAAERAPAENRLNRQEATLQAQISSFGTIKSALSSFQSSLTKLQTSSTFEGKVTDTGQSTAFSASASSIADLGSYDVEVLQLAQSHSLVTAEGQFDELDDVVGGGTLTFSFGTTDYDPATEVDPESYNSFTTELDRASQSVEIAADSTLEEVRDQINEAEIGVTASIIDDGNGYRLSLSSDSSGENNSLQITVDEETGDGADNIDTSGLSMLAFNLSATNLDQTTAGQDAMLEVNGLTISRESNSVTSAIHGVTLNLLQTSESGSEKLNVTQNSETPVDAVKSFVESYNSALSSLSSSSAFGGKDGSSGVLLGDSAVRSAERQLRQILGDVLTGVGGGYNSMGDVGITLQRDGTIDLDETVLSSAIEDDVVKVGDLFTTYADKIDGVLDGMLESNGGLIESRLTGLSTRLENLNDDRASLTKRLSALETRLYRQFGGLDTLMAQLQTTSDYLAQQLENLPKIGGSK</sequence>